<protein>
    <submittedName>
        <fullName evidence="5">LuxR C-terminal-related transcriptional regulator</fullName>
    </submittedName>
</protein>
<dbReference type="InterPro" id="IPR029016">
    <property type="entry name" value="GAF-like_dom_sf"/>
</dbReference>
<feature type="domain" description="HTH luxR-type" evidence="4">
    <location>
        <begin position="250"/>
        <end position="315"/>
    </location>
</feature>
<keyword evidence="6" id="KW-1185">Reference proteome</keyword>
<dbReference type="SUPFAM" id="SSF46894">
    <property type="entry name" value="C-terminal effector domain of the bipartite response regulators"/>
    <property type="match status" value="1"/>
</dbReference>
<dbReference type="CDD" id="cd06170">
    <property type="entry name" value="LuxR_C_like"/>
    <property type="match status" value="1"/>
</dbReference>
<dbReference type="Proteomes" id="UP001521150">
    <property type="component" value="Unassembled WGS sequence"/>
</dbReference>
<dbReference type="PRINTS" id="PR00038">
    <property type="entry name" value="HTHLUXR"/>
</dbReference>
<dbReference type="RefSeq" id="WP_233723512.1">
    <property type="nucleotide sequence ID" value="NZ_JAJVCN010000001.1"/>
</dbReference>
<keyword evidence="3" id="KW-0804">Transcription</keyword>
<organism evidence="5 6">
    <name type="scientific">Kibdelosporangium philippinense</name>
    <dbReference type="NCBI Taxonomy" id="211113"/>
    <lineage>
        <taxon>Bacteria</taxon>
        <taxon>Bacillati</taxon>
        <taxon>Actinomycetota</taxon>
        <taxon>Actinomycetes</taxon>
        <taxon>Pseudonocardiales</taxon>
        <taxon>Pseudonocardiaceae</taxon>
        <taxon>Kibdelosporangium</taxon>
    </lineage>
</organism>
<gene>
    <name evidence="5" type="ORF">LWC34_06105</name>
</gene>
<dbReference type="EMBL" id="JAJVCN010000001">
    <property type="protein sequence ID" value="MCE7002406.1"/>
    <property type="molecule type" value="Genomic_DNA"/>
</dbReference>
<evidence type="ECO:0000313" key="5">
    <source>
        <dbReference type="EMBL" id="MCE7002406.1"/>
    </source>
</evidence>
<evidence type="ECO:0000256" key="1">
    <source>
        <dbReference type="ARBA" id="ARBA00023015"/>
    </source>
</evidence>
<dbReference type="PANTHER" id="PTHR44688:SF16">
    <property type="entry name" value="DNA-BINDING TRANSCRIPTIONAL ACTIVATOR DEVR_DOSR"/>
    <property type="match status" value="1"/>
</dbReference>
<evidence type="ECO:0000256" key="3">
    <source>
        <dbReference type="ARBA" id="ARBA00023163"/>
    </source>
</evidence>
<evidence type="ECO:0000256" key="2">
    <source>
        <dbReference type="ARBA" id="ARBA00023125"/>
    </source>
</evidence>
<dbReference type="InterPro" id="IPR036388">
    <property type="entry name" value="WH-like_DNA-bd_sf"/>
</dbReference>
<keyword evidence="1" id="KW-0805">Transcription regulation</keyword>
<evidence type="ECO:0000313" key="6">
    <source>
        <dbReference type="Proteomes" id="UP001521150"/>
    </source>
</evidence>
<comment type="caution">
    <text evidence="5">The sequence shown here is derived from an EMBL/GenBank/DDBJ whole genome shotgun (WGS) entry which is preliminary data.</text>
</comment>
<name>A0ABS8Z394_9PSEU</name>
<dbReference type="Pfam" id="PF00196">
    <property type="entry name" value="GerE"/>
    <property type="match status" value="1"/>
</dbReference>
<sequence>MREYVDQFSPEVASVVRDVDRRTRTITAANRFELYDKLRAAMGTLWTVDSFVVSLLRSDNVVIFPYSFDEGKHLPPDFHTYGSKGFTAWMVRNRRTYRYRMDNGKILHRGYRFGDSGRLSKDAVIVPLLDQQGHVFGTVAMYAYLPNVYDNEAVAAFEYLVSQLAKNLLTGVRRELGPGSSGDTYSGLLIDLIGDFTDDLQQMTGSIDQIMAGETDDVGKLKRDLSAFQALCRDVNVKAVELIASRSVDAARLMNLLTPKEKTVASLIAHGMTNRDLAGKLSISEATAKTHITRILKKFNVRQRSEIAARIFPMVQFGGAFHLADPQ</sequence>
<dbReference type="SUPFAM" id="SSF55781">
    <property type="entry name" value="GAF domain-like"/>
    <property type="match status" value="1"/>
</dbReference>
<evidence type="ECO:0000259" key="4">
    <source>
        <dbReference type="PROSITE" id="PS50043"/>
    </source>
</evidence>
<keyword evidence="2" id="KW-0238">DNA-binding</keyword>
<accession>A0ABS8Z394</accession>
<dbReference type="InterPro" id="IPR016032">
    <property type="entry name" value="Sig_transdc_resp-reg_C-effctor"/>
</dbReference>
<dbReference type="SMART" id="SM00421">
    <property type="entry name" value="HTH_LUXR"/>
    <property type="match status" value="1"/>
</dbReference>
<dbReference type="PANTHER" id="PTHR44688">
    <property type="entry name" value="DNA-BINDING TRANSCRIPTIONAL ACTIVATOR DEVR_DOSR"/>
    <property type="match status" value="1"/>
</dbReference>
<reference evidence="5 6" key="1">
    <citation type="submission" date="2021-12" db="EMBL/GenBank/DDBJ databases">
        <title>Genome sequence of Kibdelosporangium philippinense ATCC 49844.</title>
        <authorList>
            <person name="Fedorov E.A."/>
            <person name="Omeragic M."/>
            <person name="Shalygina K.F."/>
            <person name="Maclea K.S."/>
        </authorList>
    </citation>
    <scope>NUCLEOTIDE SEQUENCE [LARGE SCALE GENOMIC DNA]</scope>
    <source>
        <strain evidence="5 6">ATCC 49844</strain>
    </source>
</reference>
<dbReference type="PROSITE" id="PS50043">
    <property type="entry name" value="HTH_LUXR_2"/>
    <property type="match status" value="1"/>
</dbReference>
<dbReference type="Gene3D" id="1.10.10.10">
    <property type="entry name" value="Winged helix-like DNA-binding domain superfamily/Winged helix DNA-binding domain"/>
    <property type="match status" value="1"/>
</dbReference>
<dbReference type="InterPro" id="IPR000792">
    <property type="entry name" value="Tscrpt_reg_LuxR_C"/>
</dbReference>
<proteinExistence type="predicted"/>
<dbReference type="Gene3D" id="3.30.450.40">
    <property type="match status" value="1"/>
</dbReference>